<reference evidence="5 6" key="1">
    <citation type="submission" date="2022-04" db="EMBL/GenBank/DDBJ databases">
        <title>Complete genome of Methanothermobacter tenebrarum strain RMAS.</title>
        <authorList>
            <person name="Nakamura K."/>
            <person name="Oshima K."/>
            <person name="Hattori M."/>
            <person name="Kamagata Y."/>
            <person name="Takamizawa K."/>
        </authorList>
    </citation>
    <scope>NUCLEOTIDE SEQUENCE [LARGE SCALE GENOMIC DNA]</scope>
    <source>
        <strain evidence="5 6">RMAS</strain>
    </source>
</reference>
<dbReference type="PANTHER" id="PTHR42919:SF8">
    <property type="entry name" value="N-ALPHA-ACETYLTRANSFERASE 50"/>
    <property type="match status" value="1"/>
</dbReference>
<evidence type="ECO:0000256" key="2">
    <source>
        <dbReference type="ARBA" id="ARBA00023315"/>
    </source>
</evidence>
<gene>
    <name evidence="5" type="ORF">MTTB_13400</name>
</gene>
<keyword evidence="1" id="KW-0808">Transferase</keyword>
<name>A0ABN6PCI7_9EURY</name>
<organism evidence="5 6">
    <name type="scientific">Methanothermobacter tenebrarum</name>
    <dbReference type="NCBI Taxonomy" id="680118"/>
    <lineage>
        <taxon>Archaea</taxon>
        <taxon>Methanobacteriati</taxon>
        <taxon>Methanobacteriota</taxon>
        <taxon>Methanomada group</taxon>
        <taxon>Methanobacteria</taxon>
        <taxon>Methanobacteriales</taxon>
        <taxon>Methanobacteriaceae</taxon>
        <taxon>Methanothermobacter</taxon>
    </lineage>
</organism>
<dbReference type="EMBL" id="AP025698">
    <property type="protein sequence ID" value="BDH79961.1"/>
    <property type="molecule type" value="Genomic_DNA"/>
</dbReference>
<keyword evidence="6" id="KW-1185">Reference proteome</keyword>
<evidence type="ECO:0000259" key="4">
    <source>
        <dbReference type="Pfam" id="PF00583"/>
    </source>
</evidence>
<dbReference type="RefSeq" id="WP_248564269.1">
    <property type="nucleotide sequence ID" value="NZ_AP025698.1"/>
</dbReference>
<keyword evidence="2" id="KW-0012">Acyltransferase</keyword>
<evidence type="ECO:0000313" key="6">
    <source>
        <dbReference type="Proteomes" id="UP000831817"/>
    </source>
</evidence>
<dbReference type="Proteomes" id="UP000831817">
    <property type="component" value="Chromosome"/>
</dbReference>
<sequence length="176" mass="20745">MQIRLLGFRDVKSITGLYMSISDEDKILFHPFPFRYLPVFLIILYFAFSNYLYRITGLITRYTVLSLVADNGGPAGFVFVSNIRNLNNQRMAGNFGIFVKKEFRGSGIGNKLAHEMIDLCNQNMIREIHLTVMAHNKRAISFYKKLGFKVIEYHEKREKWNDEYYPDYTMVREEFI</sequence>
<dbReference type="InterPro" id="IPR000182">
    <property type="entry name" value="GNAT_dom"/>
</dbReference>
<keyword evidence="3" id="KW-1133">Transmembrane helix</keyword>
<dbReference type="GeneID" id="71965871"/>
<keyword evidence="3" id="KW-0472">Membrane</keyword>
<dbReference type="Gene3D" id="3.40.630.30">
    <property type="match status" value="1"/>
</dbReference>
<evidence type="ECO:0000256" key="3">
    <source>
        <dbReference type="SAM" id="Phobius"/>
    </source>
</evidence>
<feature type="transmembrane region" description="Helical" evidence="3">
    <location>
        <begin position="34"/>
        <end position="53"/>
    </location>
</feature>
<keyword evidence="3" id="KW-0812">Transmembrane</keyword>
<proteinExistence type="predicted"/>
<dbReference type="CDD" id="cd04301">
    <property type="entry name" value="NAT_SF"/>
    <property type="match status" value="1"/>
</dbReference>
<dbReference type="InterPro" id="IPR016181">
    <property type="entry name" value="Acyl_CoA_acyltransferase"/>
</dbReference>
<dbReference type="InterPro" id="IPR051556">
    <property type="entry name" value="N-term/lysine_N-AcTrnsfr"/>
</dbReference>
<dbReference type="SUPFAM" id="SSF55729">
    <property type="entry name" value="Acyl-CoA N-acyltransferases (Nat)"/>
    <property type="match status" value="1"/>
</dbReference>
<feature type="domain" description="N-acetyltransferase" evidence="4">
    <location>
        <begin position="65"/>
        <end position="148"/>
    </location>
</feature>
<dbReference type="Pfam" id="PF00583">
    <property type="entry name" value="Acetyltransf_1"/>
    <property type="match status" value="1"/>
</dbReference>
<protein>
    <submittedName>
        <fullName evidence="5">GNAT family N-acetyltransferase</fullName>
    </submittedName>
</protein>
<evidence type="ECO:0000256" key="1">
    <source>
        <dbReference type="ARBA" id="ARBA00022679"/>
    </source>
</evidence>
<evidence type="ECO:0000313" key="5">
    <source>
        <dbReference type="EMBL" id="BDH79961.1"/>
    </source>
</evidence>
<dbReference type="PANTHER" id="PTHR42919">
    <property type="entry name" value="N-ALPHA-ACETYLTRANSFERASE"/>
    <property type="match status" value="1"/>
</dbReference>
<accession>A0ABN6PCI7</accession>